<dbReference type="Gene3D" id="3.30.530.20">
    <property type="match status" value="1"/>
</dbReference>
<gene>
    <name evidence="1" type="ORF">OB69_01465</name>
</gene>
<dbReference type="PATRIC" id="fig|1566026.4.peg.1990"/>
<evidence type="ECO:0000313" key="1">
    <source>
        <dbReference type="EMBL" id="KOF04224.1"/>
    </source>
</evidence>
<accession>A0A0L8APF3</accession>
<dbReference type="GO" id="GO:0051301">
    <property type="term" value="P:cell division"/>
    <property type="evidence" value="ECO:0007669"/>
    <property type="project" value="UniProtKB-KW"/>
</dbReference>
<keyword evidence="2" id="KW-1185">Reference proteome</keyword>
<comment type="caution">
    <text evidence="1">The sequence shown here is derived from an EMBL/GenBank/DDBJ whole genome shotgun (WGS) entry which is preliminary data.</text>
</comment>
<reference evidence="2" key="1">
    <citation type="submission" date="2014-11" db="EMBL/GenBank/DDBJ databases">
        <title>Genome sequencing of Roseivirga sp. D-25.</title>
        <authorList>
            <person name="Selvaratnam C."/>
            <person name="Thevarajoo S."/>
            <person name="Goh K.M."/>
            <person name="Eee R."/>
            <person name="Chan K.-G."/>
            <person name="Chong C.S."/>
        </authorList>
    </citation>
    <scope>NUCLEOTIDE SEQUENCE [LARGE SCALE GENOMIC DNA]</scope>
    <source>
        <strain evidence="2">D-25</strain>
    </source>
</reference>
<dbReference type="InterPro" id="IPR023393">
    <property type="entry name" value="START-like_dom_sf"/>
</dbReference>
<keyword evidence="1" id="KW-0131">Cell cycle</keyword>
<dbReference type="SUPFAM" id="SSF55961">
    <property type="entry name" value="Bet v1-like"/>
    <property type="match status" value="1"/>
</dbReference>
<dbReference type="CDD" id="cd07820">
    <property type="entry name" value="SRPBCC_3"/>
    <property type="match status" value="1"/>
</dbReference>
<dbReference type="Proteomes" id="UP000036908">
    <property type="component" value="Unassembled WGS sequence"/>
</dbReference>
<protein>
    <submittedName>
        <fullName evidence="1">Cell division protein</fullName>
    </submittedName>
</protein>
<dbReference type="AlphaFoldDB" id="A0A0L8APF3"/>
<keyword evidence="1" id="KW-0132">Cell division</keyword>
<sequence length="158" mass="18334">MPCIKIETTIHAPVQRCFDLSRSIDLHQISTIETKERAIAGKTSGLIGLNETVTWQAKHFGITQKLTSKITVFNSPHYFVDEMVKGAFKSFKHEHHFEEINGQTQMKDRFDYTSPLGILGKLFDSIVLEKYMFKLLEKRNQVIKEYAESEKWKQVLLN</sequence>
<dbReference type="EMBL" id="JSVA01000003">
    <property type="protein sequence ID" value="KOF04224.1"/>
    <property type="molecule type" value="Genomic_DNA"/>
</dbReference>
<evidence type="ECO:0000313" key="2">
    <source>
        <dbReference type="Proteomes" id="UP000036908"/>
    </source>
</evidence>
<dbReference type="RefSeq" id="WP_053221921.1">
    <property type="nucleotide sequence ID" value="NZ_JSVA01000003.1"/>
</dbReference>
<dbReference type="OrthoDB" id="9801773at2"/>
<proteinExistence type="predicted"/>
<organism evidence="1 2">
    <name type="scientific">Roseivirga seohaensis subsp. aquiponti</name>
    <dbReference type="NCBI Taxonomy" id="1566026"/>
    <lineage>
        <taxon>Bacteria</taxon>
        <taxon>Pseudomonadati</taxon>
        <taxon>Bacteroidota</taxon>
        <taxon>Cytophagia</taxon>
        <taxon>Cytophagales</taxon>
        <taxon>Roseivirgaceae</taxon>
        <taxon>Roseivirga</taxon>
    </lineage>
</organism>
<name>A0A0L8APF3_9BACT</name>